<dbReference type="PANTHER" id="PTHR43280:SF32">
    <property type="entry name" value="TRANSCRIPTIONAL REGULATORY PROTEIN"/>
    <property type="match status" value="1"/>
</dbReference>
<dbReference type="Proteomes" id="UP000199041">
    <property type="component" value="Unassembled WGS sequence"/>
</dbReference>
<dbReference type="SUPFAM" id="SSF46689">
    <property type="entry name" value="Homeodomain-like"/>
    <property type="match status" value="1"/>
</dbReference>
<dbReference type="PROSITE" id="PS01124">
    <property type="entry name" value="HTH_ARAC_FAMILY_2"/>
    <property type="match status" value="1"/>
</dbReference>
<dbReference type="AlphaFoldDB" id="A0A1H3XQT8"/>
<dbReference type="OrthoDB" id="644686at2"/>
<dbReference type="Gene3D" id="1.10.10.60">
    <property type="entry name" value="Homeodomain-like"/>
    <property type="match status" value="1"/>
</dbReference>
<name>A0A1H3XQT8_9BACT</name>
<dbReference type="RefSeq" id="WP_091395573.1">
    <property type="nucleotide sequence ID" value="NZ_FNQY01000006.1"/>
</dbReference>
<dbReference type="InterPro" id="IPR018060">
    <property type="entry name" value="HTH_AraC"/>
</dbReference>
<dbReference type="InterPro" id="IPR009057">
    <property type="entry name" value="Homeodomain-like_sf"/>
</dbReference>
<protein>
    <submittedName>
        <fullName evidence="5">Helix-turn-helix domain-containing protein</fullName>
    </submittedName>
</protein>
<reference evidence="5 6" key="1">
    <citation type="submission" date="2016-10" db="EMBL/GenBank/DDBJ databases">
        <authorList>
            <person name="de Groot N.N."/>
        </authorList>
    </citation>
    <scope>NUCLEOTIDE SEQUENCE [LARGE SCALE GENOMIC DNA]</scope>
    <source>
        <strain evidence="5 6">Vu-144</strain>
    </source>
</reference>
<evidence type="ECO:0000313" key="5">
    <source>
        <dbReference type="EMBL" id="SEA01825.1"/>
    </source>
</evidence>
<dbReference type="GO" id="GO:0043565">
    <property type="term" value="F:sequence-specific DNA binding"/>
    <property type="evidence" value="ECO:0007669"/>
    <property type="project" value="InterPro"/>
</dbReference>
<accession>A0A1H3XQT8</accession>
<dbReference type="GO" id="GO:0003700">
    <property type="term" value="F:DNA-binding transcription factor activity"/>
    <property type="evidence" value="ECO:0007669"/>
    <property type="project" value="InterPro"/>
</dbReference>
<evidence type="ECO:0000256" key="2">
    <source>
        <dbReference type="ARBA" id="ARBA00023125"/>
    </source>
</evidence>
<dbReference type="EMBL" id="FNQY01000006">
    <property type="protein sequence ID" value="SEA01825.1"/>
    <property type="molecule type" value="Genomic_DNA"/>
</dbReference>
<organism evidence="5 6">
    <name type="scientific">Arachidicoccus rhizosphaerae</name>
    <dbReference type="NCBI Taxonomy" id="551991"/>
    <lineage>
        <taxon>Bacteria</taxon>
        <taxon>Pseudomonadati</taxon>
        <taxon>Bacteroidota</taxon>
        <taxon>Chitinophagia</taxon>
        <taxon>Chitinophagales</taxon>
        <taxon>Chitinophagaceae</taxon>
        <taxon>Arachidicoccus</taxon>
    </lineage>
</organism>
<dbReference type="STRING" id="551991.SAMN05192529_10664"/>
<sequence>MAQANDPKGKIVPSGKAATRARDGGILRIKSISELHRLRGLPQPEHPLISVVDYAQMKTDKSGAVLQEFYSIAVKRGVPTLGYGQQTYDFNEGVMFFLAPNQILRSLPSSTPPANRSGWILYFHPDFLWNSPLAKTIHEYDFFDYSSNEALFLSPKEEEVLNGLIQNIQQEYHSNIDKFSQDIILSQIETLLNYSRRFYERQFITRKISSHQMLDKLNSLLENYFNSDAAATKGLPSVQFIADSLHISAGYLSGLLKTLTGKSTQEHIHEKLIEKAKLQLSTTALSVSEIAYELGFEHVQSFHKLFKTKTRQSPLQFRASFN</sequence>
<keyword evidence="2" id="KW-0238">DNA-binding</keyword>
<keyword evidence="3" id="KW-0804">Transcription</keyword>
<feature type="domain" description="HTH araC/xylS-type" evidence="4">
    <location>
        <begin position="215"/>
        <end position="320"/>
    </location>
</feature>
<evidence type="ECO:0000313" key="6">
    <source>
        <dbReference type="Proteomes" id="UP000199041"/>
    </source>
</evidence>
<proteinExistence type="predicted"/>
<evidence type="ECO:0000256" key="3">
    <source>
        <dbReference type="ARBA" id="ARBA00023163"/>
    </source>
</evidence>
<evidence type="ECO:0000259" key="4">
    <source>
        <dbReference type="PROSITE" id="PS01124"/>
    </source>
</evidence>
<dbReference type="PANTHER" id="PTHR43280">
    <property type="entry name" value="ARAC-FAMILY TRANSCRIPTIONAL REGULATOR"/>
    <property type="match status" value="1"/>
</dbReference>
<evidence type="ECO:0000256" key="1">
    <source>
        <dbReference type="ARBA" id="ARBA00023015"/>
    </source>
</evidence>
<dbReference type="Pfam" id="PF12833">
    <property type="entry name" value="HTH_18"/>
    <property type="match status" value="1"/>
</dbReference>
<keyword evidence="1" id="KW-0805">Transcription regulation</keyword>
<dbReference type="SMART" id="SM00342">
    <property type="entry name" value="HTH_ARAC"/>
    <property type="match status" value="1"/>
</dbReference>
<keyword evidence="6" id="KW-1185">Reference proteome</keyword>
<gene>
    <name evidence="5" type="ORF">SAMN05192529_10664</name>
</gene>